<dbReference type="InterPro" id="IPR020864">
    <property type="entry name" value="MACPF"/>
</dbReference>
<sequence>MPVLIANSGINPLHIADVLDASSKATIVHMSGKGRELNPPGSSKKFWKHENAILRSHGTSTESHSLIVKTGDELSHDFEAEANLSISYGGLSVSASSQYSYQSSFELTSVYGNYSFDQRVYSVQLAADPYEFVNPKLVKEALLLPEWHQDQATYEKYRLFFQKWGTYIILECFLGTRYQLSIESKETSSEKKQEIKACIGLEYKGLVSAGGSVADTQAYKAYVDARNTDCRVRGGDPGKAGILERDPTNMDKFNDWQESRKLDAMEALLSAKAESLAVFLAASSVQSHVEASQRLKPALDYFSSFRTLTGVINGFQDMYLKGGGYEVVPYPPTVPYSPGMEYKCTTSPLPGLVIKPESASGWTVTQLSPSSFTAKSYQKLQVPSVPITITAPMQPVDVTLWSHIEFVIPFITPRCGLGLLQTPSGLYRTTITVKSDGTTGTVHVPKLDLAGDFR</sequence>
<gene>
    <name evidence="2" type="ORF">MAC_08744</name>
</gene>
<dbReference type="PROSITE" id="PS51412">
    <property type="entry name" value="MACPF_2"/>
    <property type="match status" value="1"/>
</dbReference>
<dbReference type="EMBL" id="GL698585">
    <property type="protein sequence ID" value="EFY85233.1"/>
    <property type="molecule type" value="Genomic_DNA"/>
</dbReference>
<accession>E9EFU6</accession>
<protein>
    <submittedName>
        <fullName evidence="2">SpoC1-C1C</fullName>
    </submittedName>
</protein>
<evidence type="ECO:0000259" key="1">
    <source>
        <dbReference type="PROSITE" id="PS51412"/>
    </source>
</evidence>
<dbReference type="Proteomes" id="UP000002499">
    <property type="component" value="Unassembled WGS sequence"/>
</dbReference>
<keyword evidence="3" id="KW-1185">Reference proteome</keyword>
<dbReference type="HOGENOM" id="CLU_602809_0_0_1"/>
<name>E9EFU6_METAQ</name>
<dbReference type="InParanoid" id="E9EFU6"/>
<evidence type="ECO:0000313" key="3">
    <source>
        <dbReference type="Proteomes" id="UP000002499"/>
    </source>
</evidence>
<organism evidence="3">
    <name type="scientific">Metarhizium acridum (strain CQMa 102)</name>
    <dbReference type="NCBI Taxonomy" id="655827"/>
    <lineage>
        <taxon>Eukaryota</taxon>
        <taxon>Fungi</taxon>
        <taxon>Dikarya</taxon>
        <taxon>Ascomycota</taxon>
        <taxon>Pezizomycotina</taxon>
        <taxon>Sordariomycetes</taxon>
        <taxon>Hypocreomycetidae</taxon>
        <taxon>Hypocreales</taxon>
        <taxon>Clavicipitaceae</taxon>
        <taxon>Metarhizium</taxon>
    </lineage>
</organism>
<feature type="domain" description="MACPF" evidence="1">
    <location>
        <begin position="1"/>
        <end position="310"/>
    </location>
</feature>
<dbReference type="AlphaFoldDB" id="E9EFU6"/>
<dbReference type="Pfam" id="PF01823">
    <property type="entry name" value="MACPF"/>
    <property type="match status" value="1"/>
</dbReference>
<evidence type="ECO:0000313" key="2">
    <source>
        <dbReference type="EMBL" id="EFY85233.1"/>
    </source>
</evidence>
<dbReference type="SMART" id="SM00457">
    <property type="entry name" value="MACPF"/>
    <property type="match status" value="1"/>
</dbReference>
<dbReference type="OrthoDB" id="4250793at2759"/>
<reference evidence="2 3" key="1">
    <citation type="journal article" date="2011" name="PLoS Genet.">
        <title>Genome sequencing and comparative transcriptomics of the model entomopathogenic fungi Metarhizium anisopliae and M. acridum.</title>
        <authorList>
            <person name="Gao Q."/>
            <person name="Jin K."/>
            <person name="Ying S.H."/>
            <person name="Zhang Y."/>
            <person name="Xiao G."/>
            <person name="Shang Y."/>
            <person name="Duan Z."/>
            <person name="Hu X."/>
            <person name="Xie X.Q."/>
            <person name="Zhou G."/>
            <person name="Peng G."/>
            <person name="Luo Z."/>
            <person name="Huang W."/>
            <person name="Wang B."/>
            <person name="Fang W."/>
            <person name="Wang S."/>
            <person name="Zhong Y."/>
            <person name="Ma L.J."/>
            <person name="St Leger R.J."/>
            <person name="Zhao G.P."/>
            <person name="Pei Y."/>
            <person name="Feng M.G."/>
            <person name="Xia Y."/>
            <person name="Wang C."/>
        </authorList>
    </citation>
    <scope>NUCLEOTIDE SEQUENCE [LARGE SCALE GENOMIC DNA]</scope>
    <source>
        <strain evidence="2 3">CQMa 102</strain>
    </source>
</reference>
<dbReference type="STRING" id="655827.E9EFU6"/>
<dbReference type="OMA" id="LLYVEWE"/>
<proteinExistence type="predicted"/>